<dbReference type="InterPro" id="IPR040102">
    <property type="entry name" value="WDR41"/>
</dbReference>
<feature type="repeat" description="WD" evidence="3">
    <location>
        <begin position="42"/>
        <end position="82"/>
    </location>
</feature>
<dbReference type="EMBL" id="KE346364">
    <property type="protein sequence ID" value="KJE92783.1"/>
    <property type="molecule type" value="Genomic_DNA"/>
</dbReference>
<dbReference type="PRINTS" id="PR00320">
    <property type="entry name" value="GPROTEINBRPT"/>
</dbReference>
<feature type="repeat" description="WD" evidence="3">
    <location>
        <begin position="101"/>
        <end position="127"/>
    </location>
</feature>
<dbReference type="AlphaFoldDB" id="A0A0D2WPU1"/>
<dbReference type="InterPro" id="IPR001680">
    <property type="entry name" value="WD40_rpt"/>
</dbReference>
<dbReference type="PROSITE" id="PS00678">
    <property type="entry name" value="WD_REPEATS_1"/>
    <property type="match status" value="1"/>
</dbReference>
<dbReference type="PROSITE" id="PS50294">
    <property type="entry name" value="WD_REPEATS_REGION"/>
    <property type="match status" value="1"/>
</dbReference>
<dbReference type="Proteomes" id="UP000008743">
    <property type="component" value="Unassembled WGS sequence"/>
</dbReference>
<dbReference type="Gene3D" id="2.130.10.10">
    <property type="entry name" value="YVTN repeat-like/Quinoprotein amine dehydrogenase"/>
    <property type="match status" value="2"/>
</dbReference>
<dbReference type="Pfam" id="PF25178">
    <property type="entry name" value="Beta-prop_WDR41"/>
    <property type="match status" value="1"/>
</dbReference>
<dbReference type="FunCoup" id="A0A0D2WPU1">
    <property type="interactions" value="118"/>
</dbReference>
<keyword evidence="1 3" id="KW-0853">WD repeat</keyword>
<evidence type="ECO:0000313" key="5">
    <source>
        <dbReference type="Proteomes" id="UP000008743"/>
    </source>
</evidence>
<evidence type="ECO:0000256" key="2">
    <source>
        <dbReference type="ARBA" id="ARBA00022737"/>
    </source>
</evidence>
<keyword evidence="2" id="KW-0677">Repeat</keyword>
<dbReference type="InterPro" id="IPR015943">
    <property type="entry name" value="WD40/YVTN_repeat-like_dom_sf"/>
</dbReference>
<dbReference type="PANTHER" id="PTHR22805">
    <property type="entry name" value="WDR41-RELATED"/>
    <property type="match status" value="1"/>
</dbReference>
<protein>
    <submittedName>
        <fullName evidence="4">Uncharacterized protein</fullName>
    </submittedName>
</protein>
<dbReference type="GO" id="GO:0010506">
    <property type="term" value="P:regulation of autophagy"/>
    <property type="evidence" value="ECO:0007669"/>
    <property type="project" value="InterPro"/>
</dbReference>
<dbReference type="OMA" id="VCLWNAQ"/>
<sequence>MLKSVRRAMGWAESEATPADASAIPEPVDEVQRNPFTDVQLLSGHTNIVRRLLRIDDTRFASAADDCTVIVWNYRTGRRLKTLVGHTLPINCILLLCVEADNTIIVTSSSDKTIRMWNIDRGDCVAVLKEHGGSAKCLVNLGNIQFCSGGKNVCLWNRQGQLLCSLARNEEDSDLTLMIRIRDNRMVCASSTKDLEVYYLDTQRSGNPRVVLVKKLTQHLETVRSLLNLSENLFASASLDGGIILWTTHTLVPVRVMNSHRDVQDVAHVYSYSVQHMIAVDERVLVAAVGHGFGMFDVLTGEALVKCFNAHLSTATQVMVLQDGARLLTCSADSSIRLWAPETENADDPNAVDSFVESGSQRGGAAQMKSVKAVCIGELVAHSDAVHALLLCNEHTFASCGADGMVILWKNGFVESRKRNELAKMMMLRQRAGAEGETLQEIP</sequence>
<keyword evidence="5" id="KW-1185">Reference proteome</keyword>
<dbReference type="SMART" id="SM00320">
    <property type="entry name" value="WD40"/>
    <property type="match status" value="6"/>
</dbReference>
<dbReference type="InterPro" id="IPR020472">
    <property type="entry name" value="WD40_PAC1"/>
</dbReference>
<organism evidence="4 5">
    <name type="scientific">Capsaspora owczarzaki (strain ATCC 30864)</name>
    <dbReference type="NCBI Taxonomy" id="595528"/>
    <lineage>
        <taxon>Eukaryota</taxon>
        <taxon>Filasterea</taxon>
        <taxon>Capsaspora</taxon>
    </lineage>
</organism>
<dbReference type="PANTHER" id="PTHR22805:SF2">
    <property type="entry name" value="WD REPEAT-CONTAINING PROTEIN 41"/>
    <property type="match status" value="1"/>
</dbReference>
<dbReference type="PROSITE" id="PS50082">
    <property type="entry name" value="WD_REPEATS_2"/>
    <property type="match status" value="3"/>
</dbReference>
<dbReference type="eggNOG" id="ENOG502QURA">
    <property type="taxonomic scope" value="Eukaryota"/>
</dbReference>
<gene>
    <name evidence="4" type="ORF">CAOG_003683</name>
</gene>
<dbReference type="OrthoDB" id="273067at2759"/>
<evidence type="ECO:0000256" key="3">
    <source>
        <dbReference type="PROSITE-ProRule" id="PRU00221"/>
    </source>
</evidence>
<dbReference type="SMR" id="A0A0D2WPU1"/>
<reference evidence="5" key="1">
    <citation type="submission" date="2011-02" db="EMBL/GenBank/DDBJ databases">
        <title>The Genome Sequence of Capsaspora owczarzaki ATCC 30864.</title>
        <authorList>
            <person name="Russ C."/>
            <person name="Cuomo C."/>
            <person name="Burger G."/>
            <person name="Gray M.W."/>
            <person name="Holland P.W.H."/>
            <person name="King N."/>
            <person name="Lang F.B.F."/>
            <person name="Roger A.J."/>
            <person name="Ruiz-Trillo I."/>
            <person name="Young S.K."/>
            <person name="Zeng Q."/>
            <person name="Gargeya S."/>
            <person name="Alvarado L."/>
            <person name="Berlin A."/>
            <person name="Chapman S.B."/>
            <person name="Chen Z."/>
            <person name="Freedman E."/>
            <person name="Gellesch M."/>
            <person name="Goldberg J."/>
            <person name="Griggs A."/>
            <person name="Gujja S."/>
            <person name="Heilman E."/>
            <person name="Heiman D."/>
            <person name="Howarth C."/>
            <person name="Mehta T."/>
            <person name="Neiman D."/>
            <person name="Pearson M."/>
            <person name="Roberts A."/>
            <person name="Saif S."/>
            <person name="Shea T."/>
            <person name="Shenoy N."/>
            <person name="Sisk P."/>
            <person name="Stolte C."/>
            <person name="Sykes S."/>
            <person name="White J."/>
            <person name="Yandava C."/>
            <person name="Haas B."/>
            <person name="Nusbaum C."/>
            <person name="Birren B."/>
        </authorList>
    </citation>
    <scope>NUCLEOTIDE SEQUENCE</scope>
    <source>
        <strain evidence="5">ATCC 30864</strain>
    </source>
</reference>
<dbReference type="SUPFAM" id="SSF50978">
    <property type="entry name" value="WD40 repeat-like"/>
    <property type="match status" value="1"/>
</dbReference>
<evidence type="ECO:0000256" key="1">
    <source>
        <dbReference type="ARBA" id="ARBA00022574"/>
    </source>
</evidence>
<evidence type="ECO:0000313" key="4">
    <source>
        <dbReference type="EMBL" id="KJE92783.1"/>
    </source>
</evidence>
<dbReference type="InParanoid" id="A0A0D2WPU1"/>
<dbReference type="InterPro" id="IPR036322">
    <property type="entry name" value="WD40_repeat_dom_sf"/>
</dbReference>
<proteinExistence type="predicted"/>
<accession>A0A0D2WPU1</accession>
<feature type="repeat" description="WD" evidence="3">
    <location>
        <begin position="308"/>
        <end position="339"/>
    </location>
</feature>
<dbReference type="PhylomeDB" id="A0A0D2WPU1"/>
<dbReference type="InterPro" id="IPR019775">
    <property type="entry name" value="WD40_repeat_CS"/>
</dbReference>
<name>A0A0D2WPU1_CAPO3</name>
<dbReference type="STRING" id="595528.A0A0D2WPU1"/>
<dbReference type="RefSeq" id="XP_004363411.1">
    <property type="nucleotide sequence ID" value="XM_004363354.2"/>
</dbReference>
<dbReference type="GO" id="GO:0005765">
    <property type="term" value="C:lysosomal membrane"/>
    <property type="evidence" value="ECO:0007669"/>
    <property type="project" value="TreeGrafter"/>
</dbReference>